<feature type="modified residue" description="N6-(pyridoxal phosphate)lysine" evidence="8">
    <location>
        <position position="208"/>
    </location>
</feature>
<proteinExistence type="inferred from homology"/>
<dbReference type="GO" id="GO:0047804">
    <property type="term" value="F:cysteine-S-conjugate beta-lyase activity"/>
    <property type="evidence" value="ECO:0007669"/>
    <property type="project" value="UniProtKB-EC"/>
</dbReference>
<comment type="similarity">
    <text evidence="2 9">Belongs to the trans-sulfuration enzymes family.</text>
</comment>
<keyword evidence="4 10" id="KW-0456">Lyase</keyword>
<dbReference type="SUPFAM" id="SSF53383">
    <property type="entry name" value="PLP-dependent transferases"/>
    <property type="match status" value="1"/>
</dbReference>
<dbReference type="PANTHER" id="PTHR43500">
    <property type="entry name" value="CYSTATHIONINE BETA-LYASE-RELATED"/>
    <property type="match status" value="1"/>
</dbReference>
<comment type="catalytic activity">
    <reaction evidence="6">
        <text>L,L-cystathionine + H2O = L-homocysteine + pyruvate + NH4(+)</text>
        <dbReference type="Rhea" id="RHEA:13965"/>
        <dbReference type="ChEBI" id="CHEBI:15361"/>
        <dbReference type="ChEBI" id="CHEBI:15377"/>
        <dbReference type="ChEBI" id="CHEBI:28938"/>
        <dbReference type="ChEBI" id="CHEBI:58161"/>
        <dbReference type="ChEBI" id="CHEBI:58199"/>
    </reaction>
</comment>
<organism evidence="10 11">
    <name type="scientific">Mesorhizobium zhangyense</name>
    <dbReference type="NCBI Taxonomy" id="1776730"/>
    <lineage>
        <taxon>Bacteria</taxon>
        <taxon>Pseudomonadati</taxon>
        <taxon>Pseudomonadota</taxon>
        <taxon>Alphaproteobacteria</taxon>
        <taxon>Hyphomicrobiales</taxon>
        <taxon>Phyllobacteriaceae</taxon>
        <taxon>Mesorhizobium</taxon>
    </lineage>
</organism>
<comment type="caution">
    <text evidence="10">The sequence shown here is derived from an EMBL/GenBank/DDBJ whole genome shotgun (WGS) entry which is preliminary data.</text>
</comment>
<evidence type="ECO:0000256" key="8">
    <source>
        <dbReference type="PIRSR" id="PIRSR001434-2"/>
    </source>
</evidence>
<reference evidence="10 11" key="1">
    <citation type="submission" date="2020-02" db="EMBL/GenBank/DDBJ databases">
        <title>Genome sequence of the type strain CGMCC 1.15528 of Mesorhizobium zhangyense.</title>
        <authorList>
            <person name="Gao J."/>
            <person name="Sun J."/>
        </authorList>
    </citation>
    <scope>NUCLEOTIDE SEQUENCE [LARGE SCALE GENOMIC DNA]</scope>
    <source>
        <strain evidence="10 11">CGMCC 1.15528</strain>
    </source>
</reference>
<accession>A0A7C9V7U9</accession>
<evidence type="ECO:0000256" key="4">
    <source>
        <dbReference type="ARBA" id="ARBA00023239"/>
    </source>
</evidence>
<dbReference type="FunFam" id="3.40.640.10:FF:000046">
    <property type="entry name" value="Cystathionine gamma-lyase"/>
    <property type="match status" value="1"/>
</dbReference>
<dbReference type="RefSeq" id="WP_165119366.1">
    <property type="nucleotide sequence ID" value="NZ_JAAKZG010000007.1"/>
</dbReference>
<gene>
    <name evidence="10" type="primary">metC</name>
    <name evidence="10" type="ORF">G6N74_18190</name>
</gene>
<keyword evidence="3 8" id="KW-0663">Pyridoxal phosphate</keyword>
<dbReference type="EMBL" id="JAAKZG010000007">
    <property type="protein sequence ID" value="NGN43005.1"/>
    <property type="molecule type" value="Genomic_DNA"/>
</dbReference>
<dbReference type="PANTHER" id="PTHR43500:SF1">
    <property type="entry name" value="CYSTATHIONINE BETA-LYASE-RELATED"/>
    <property type="match status" value="1"/>
</dbReference>
<dbReference type="Gene3D" id="3.90.1150.10">
    <property type="entry name" value="Aspartate Aminotransferase, domain 1"/>
    <property type="match status" value="1"/>
</dbReference>
<dbReference type="EC" id="4.4.1.8" evidence="10"/>
<evidence type="ECO:0000256" key="1">
    <source>
        <dbReference type="ARBA" id="ARBA00001933"/>
    </source>
</evidence>
<dbReference type="InterPro" id="IPR000277">
    <property type="entry name" value="Cys/Met-Metab_PyrdxlP-dep_enz"/>
</dbReference>
<dbReference type="Proteomes" id="UP000481252">
    <property type="component" value="Unassembled WGS sequence"/>
</dbReference>
<dbReference type="InterPro" id="IPR015422">
    <property type="entry name" value="PyrdxlP-dep_Trfase_small"/>
</dbReference>
<evidence type="ECO:0000256" key="5">
    <source>
        <dbReference type="ARBA" id="ARBA00046315"/>
    </source>
</evidence>
<keyword evidence="11" id="KW-1185">Reference proteome</keyword>
<dbReference type="Pfam" id="PF01053">
    <property type="entry name" value="Cys_Met_Meta_PP"/>
    <property type="match status" value="1"/>
</dbReference>
<dbReference type="Gene3D" id="3.40.640.10">
    <property type="entry name" value="Type I PLP-dependent aspartate aminotransferase-like (Major domain)"/>
    <property type="match status" value="1"/>
</dbReference>
<dbReference type="InterPro" id="IPR015421">
    <property type="entry name" value="PyrdxlP-dep_Trfase_major"/>
</dbReference>
<comment type="pathway">
    <text evidence="5">Amino-acid biosynthesis; L-methionine biosynthesis via de novo pathway; L-homocysteine from L-cystathionine: step 1/1.</text>
</comment>
<evidence type="ECO:0000256" key="7">
    <source>
        <dbReference type="ARBA" id="ARBA00047625"/>
    </source>
</evidence>
<comment type="cofactor">
    <cofactor evidence="1 9">
        <name>pyridoxal 5'-phosphate</name>
        <dbReference type="ChEBI" id="CHEBI:597326"/>
    </cofactor>
</comment>
<dbReference type="PIRSF" id="PIRSF001434">
    <property type="entry name" value="CGS"/>
    <property type="match status" value="1"/>
</dbReference>
<comment type="catalytic activity">
    <reaction evidence="7">
        <text>an S-substituted L-cysteine + H2O = a thiol + pyruvate + NH4(+)</text>
        <dbReference type="Rhea" id="RHEA:18121"/>
        <dbReference type="ChEBI" id="CHEBI:15361"/>
        <dbReference type="ChEBI" id="CHEBI:15377"/>
        <dbReference type="ChEBI" id="CHEBI:28938"/>
        <dbReference type="ChEBI" id="CHEBI:29256"/>
        <dbReference type="ChEBI" id="CHEBI:58717"/>
        <dbReference type="EC" id="4.4.1.13"/>
    </reaction>
</comment>
<evidence type="ECO:0000313" key="10">
    <source>
        <dbReference type="EMBL" id="NGN43005.1"/>
    </source>
</evidence>
<dbReference type="PROSITE" id="PS00868">
    <property type="entry name" value="CYS_MET_METAB_PP"/>
    <property type="match status" value="1"/>
</dbReference>
<evidence type="ECO:0000256" key="3">
    <source>
        <dbReference type="ARBA" id="ARBA00022898"/>
    </source>
</evidence>
<dbReference type="AlphaFoldDB" id="A0A7C9V7U9"/>
<protein>
    <submittedName>
        <fullName evidence="10">Cystathionine beta-lyase</fullName>
        <ecNumber evidence="10">4.4.1.8</ecNumber>
    </submittedName>
</protein>
<evidence type="ECO:0000256" key="6">
    <source>
        <dbReference type="ARBA" id="ARBA00047517"/>
    </source>
</evidence>
<evidence type="ECO:0000256" key="2">
    <source>
        <dbReference type="ARBA" id="ARBA00009077"/>
    </source>
</evidence>
<dbReference type="GO" id="GO:0019450">
    <property type="term" value="P:L-cysteine catabolic process to pyruvate"/>
    <property type="evidence" value="ECO:0007669"/>
    <property type="project" value="TreeGrafter"/>
</dbReference>
<dbReference type="CDD" id="cd00614">
    <property type="entry name" value="CGS_like"/>
    <property type="match status" value="1"/>
</dbReference>
<dbReference type="GO" id="GO:0019346">
    <property type="term" value="P:transsulfuration"/>
    <property type="evidence" value="ECO:0007669"/>
    <property type="project" value="InterPro"/>
</dbReference>
<dbReference type="InterPro" id="IPR015424">
    <property type="entry name" value="PyrdxlP-dep_Trfase"/>
</dbReference>
<dbReference type="InterPro" id="IPR054542">
    <property type="entry name" value="Cys_met_metab_PP"/>
</dbReference>
<evidence type="ECO:0000313" key="11">
    <source>
        <dbReference type="Proteomes" id="UP000481252"/>
    </source>
</evidence>
<sequence length="388" mass="42278">MKDDTRIVHAGRHPENFRGAVNTPVYRTSTVISQNMDEWDRKHREQASTYEPDLFYGRYGTPTSKALQEAMAELEGGFKAFVYPSGVSACVTAILAFAGQGDHVLVPDSVYGPVRRISGTMFKRFGIEVEFYDPGIGSGIEARMRPQTRVVYTEAPGSMTFEMQDIPAIAAVAHRHGAVVVMDNTWATPLLYRAFDHGVDVSVHAATKYVTGHSDAMLGVATTTEACYERLKAATLDLGQVASPDDCYLALRGLRTLGVRLRQQGGAAIRVAEWLETRPEVTQVMSPALPGDPGHAIWKRDFLGASGLFAFALKPEFAGSRRTFIDALKLFALGGSWGGYESLVMPIDPPRTVTQYAYPGAGVRLHVGLEDVDDLIADLDRAFATVAS</sequence>
<dbReference type="NCBIfam" id="TIGR01324">
    <property type="entry name" value="cysta_beta_ly_B"/>
    <property type="match status" value="1"/>
</dbReference>
<dbReference type="InterPro" id="IPR006233">
    <property type="entry name" value="Cys_b_lyase_bac"/>
</dbReference>
<name>A0A7C9V7U9_9HYPH</name>
<evidence type="ECO:0000256" key="9">
    <source>
        <dbReference type="RuleBase" id="RU362118"/>
    </source>
</evidence>
<dbReference type="GO" id="GO:0030170">
    <property type="term" value="F:pyridoxal phosphate binding"/>
    <property type="evidence" value="ECO:0007669"/>
    <property type="project" value="InterPro"/>
</dbReference>